<dbReference type="GO" id="GO:0009234">
    <property type="term" value="P:menaquinone biosynthetic process"/>
    <property type="evidence" value="ECO:0007669"/>
    <property type="project" value="UniProtKB-UniRule"/>
</dbReference>
<evidence type="ECO:0000259" key="9">
    <source>
        <dbReference type="PROSITE" id="PS51918"/>
    </source>
</evidence>
<dbReference type="PROSITE" id="PS51918">
    <property type="entry name" value="RADICAL_SAM"/>
    <property type="match status" value="1"/>
</dbReference>
<dbReference type="SFLD" id="SFLDS00029">
    <property type="entry name" value="Radical_SAM"/>
    <property type="match status" value="1"/>
</dbReference>
<comment type="cofactor">
    <cofactor evidence="6 7">
        <name>[4Fe-4S] cluster</name>
        <dbReference type="ChEBI" id="CHEBI:49883"/>
    </cofactor>
    <text evidence="6 7">Binds 1 [4Fe-4S] cluster. The cluster is coordinated with 3 cysteines and an exchangeable S-adenosyl-L-methionine.</text>
</comment>
<dbReference type="HAMAP" id="MF_00993">
    <property type="entry name" value="MqnE"/>
    <property type="match status" value="1"/>
</dbReference>
<dbReference type="EC" id="2.5.1.120" evidence="6"/>
<evidence type="ECO:0000256" key="8">
    <source>
        <dbReference type="PIRSR" id="PIRSR004762-2"/>
    </source>
</evidence>
<dbReference type="GO" id="GO:0005506">
    <property type="term" value="F:iron ion binding"/>
    <property type="evidence" value="ECO:0007669"/>
    <property type="project" value="UniProtKB-UniRule"/>
</dbReference>
<dbReference type="STRING" id="332977.SAMN05421740_103342"/>
<evidence type="ECO:0000256" key="1">
    <source>
        <dbReference type="ARBA" id="ARBA00022485"/>
    </source>
</evidence>
<feature type="domain" description="Radical SAM core" evidence="9">
    <location>
        <begin position="66"/>
        <end position="300"/>
    </location>
</feature>
<accession>A0A1H7M3S8</accession>
<dbReference type="InterPro" id="IPR045567">
    <property type="entry name" value="CofH/MnqC-like_C"/>
</dbReference>
<reference evidence="11" key="1">
    <citation type="submission" date="2016-10" db="EMBL/GenBank/DDBJ databases">
        <authorList>
            <person name="Varghese N."/>
            <person name="Submissions S."/>
        </authorList>
    </citation>
    <scope>NUCLEOTIDE SEQUENCE [LARGE SCALE GENOMIC DNA]</scope>
    <source>
        <strain evidence="11">Jip14</strain>
    </source>
</reference>
<dbReference type="InterPro" id="IPR058240">
    <property type="entry name" value="rSAM_sf"/>
</dbReference>
<feature type="binding site" evidence="8">
    <location>
        <position position="86"/>
    </location>
    <ligand>
        <name>S-adenosyl-L-methionine</name>
        <dbReference type="ChEBI" id="CHEBI:59789"/>
    </ligand>
</feature>
<keyword evidence="2 6" id="KW-0949">S-adenosyl-L-methionine</keyword>
<evidence type="ECO:0000256" key="3">
    <source>
        <dbReference type="ARBA" id="ARBA00022723"/>
    </source>
</evidence>
<feature type="binding site" evidence="6 7">
    <location>
        <position position="84"/>
    </location>
    <ligand>
        <name>[4Fe-4S] cluster</name>
        <dbReference type="ChEBI" id="CHEBI:49883"/>
        <note>4Fe-4S-S-AdoMet</note>
    </ligand>
</feature>
<dbReference type="SFLD" id="SFLDF00343">
    <property type="entry name" value="aminofutalosine_synthase_(mqnE"/>
    <property type="match status" value="1"/>
</dbReference>
<evidence type="ECO:0000256" key="5">
    <source>
        <dbReference type="ARBA" id="ARBA00023014"/>
    </source>
</evidence>
<dbReference type="UniPathway" id="UPA00079"/>
<dbReference type="PANTHER" id="PTHR43076">
    <property type="entry name" value="FO SYNTHASE (COFH)"/>
    <property type="match status" value="1"/>
</dbReference>
<evidence type="ECO:0000256" key="4">
    <source>
        <dbReference type="ARBA" id="ARBA00023004"/>
    </source>
</evidence>
<dbReference type="EMBL" id="FNZR01000003">
    <property type="protein sequence ID" value="SEL05395.1"/>
    <property type="molecule type" value="Genomic_DNA"/>
</dbReference>
<dbReference type="OrthoDB" id="9802027at2"/>
<keyword evidence="5 6" id="KW-0411">Iron-sulfur</keyword>
<evidence type="ECO:0000256" key="7">
    <source>
        <dbReference type="PIRSR" id="PIRSR004762-1"/>
    </source>
</evidence>
<dbReference type="PANTHER" id="PTHR43076:SF7">
    <property type="entry name" value="AMINODEOXYFUTALOSINE SYNTHASE"/>
    <property type="match status" value="1"/>
</dbReference>
<feature type="binding site" evidence="6 7">
    <location>
        <position position="87"/>
    </location>
    <ligand>
        <name>[4Fe-4S] cluster</name>
        <dbReference type="ChEBI" id="CHEBI:49883"/>
        <note>4Fe-4S-S-AdoMet</note>
    </ligand>
</feature>
<dbReference type="AlphaFoldDB" id="A0A1H7M3S8"/>
<dbReference type="InterPro" id="IPR020050">
    <property type="entry name" value="FO_synthase_su2"/>
</dbReference>
<dbReference type="Pfam" id="PF19288">
    <property type="entry name" value="CofH_C"/>
    <property type="match status" value="1"/>
</dbReference>
<dbReference type="Gene3D" id="3.20.20.70">
    <property type="entry name" value="Aldolase class I"/>
    <property type="match status" value="1"/>
</dbReference>
<dbReference type="GO" id="GO:0051539">
    <property type="term" value="F:4 iron, 4 sulfur cluster binding"/>
    <property type="evidence" value="ECO:0007669"/>
    <property type="project" value="UniProtKB-KW"/>
</dbReference>
<dbReference type="Proteomes" id="UP000198916">
    <property type="component" value="Unassembled WGS sequence"/>
</dbReference>
<dbReference type="InterPro" id="IPR007197">
    <property type="entry name" value="rSAM"/>
</dbReference>
<dbReference type="InterPro" id="IPR022432">
    <property type="entry name" value="MqnE"/>
</dbReference>
<sequence>MDAERKLTFLLGHKHLDGALKAIADKVYAGERITEEEGVLLYERGDLGYLGVLANFMRERRHGDTTYFNRNFHIEPTNLCVYDCKFCSYSRLIKQRDDGWEATMDEMLGQVKSYDAEPVTEVHIVGGVLPQYNMAFYMELFTAIKQHRPNLHVKALTPVEYHYIFKKAKIDYATGMAMMKDAGLDSMPGGGAEIFHPEIRDQIAKDKCNAEQWLQIHEVWHQLGMHSNATMLYGHIEQYWHRIDHMERLRQLQDKTGGFQTFIPLKFRNKDNQMSHVPEATVIEDLRNYAISRIYLDNFPHIKAYWAMISRETAQLALGYGVNDIDGTLDDTTKIYSMAGAEEQHPAMTTRELVELIRNAGRHPVERDTLYRVITDYKDVAFDEDQSNKQSRYYQLPVLNDK</sequence>
<dbReference type="SFLD" id="SFLDG01064">
    <property type="entry name" value="F420__menaquinone_cofactor_bio"/>
    <property type="match status" value="1"/>
</dbReference>
<name>A0A1H7M3S8_9SPHI</name>
<dbReference type="NCBIfam" id="TIGR03700">
    <property type="entry name" value="mena_SCO4494"/>
    <property type="match status" value="1"/>
</dbReference>
<gene>
    <name evidence="6" type="primary">mqnE</name>
    <name evidence="10" type="ORF">SAMN05421740_103342</name>
</gene>
<dbReference type="Pfam" id="PF04055">
    <property type="entry name" value="Radical_SAM"/>
    <property type="match status" value="1"/>
</dbReference>
<keyword evidence="11" id="KW-1185">Reference proteome</keyword>
<dbReference type="PIRSF" id="PIRSF004762">
    <property type="entry name" value="CHP00423"/>
    <property type="match status" value="1"/>
</dbReference>
<comment type="catalytic activity">
    <reaction evidence="6">
        <text>3-[(1-carboxyvinyl)-oxy]benzoate + S-adenosyl-L-methionine + H2O = 6-amino-6-deoxyfutalosine + hydrogencarbonate + L-methionine + H(+)</text>
        <dbReference type="Rhea" id="RHEA:33075"/>
        <dbReference type="ChEBI" id="CHEBI:15377"/>
        <dbReference type="ChEBI" id="CHEBI:15378"/>
        <dbReference type="ChEBI" id="CHEBI:17544"/>
        <dbReference type="ChEBI" id="CHEBI:57844"/>
        <dbReference type="ChEBI" id="CHEBI:59789"/>
        <dbReference type="ChEBI" id="CHEBI:64286"/>
        <dbReference type="ChEBI" id="CHEBI:76981"/>
        <dbReference type="EC" id="2.5.1.120"/>
    </reaction>
</comment>
<protein>
    <recommendedName>
        <fullName evidence="6">Aminodeoxyfutalosine synthase</fullName>
        <shortName evidence="6">AFL synthase</shortName>
        <shortName evidence="6">Aminofutalosine synthase</shortName>
        <ecNumber evidence="6">2.5.1.120</ecNumber>
    </recommendedName>
    <alternativeName>
        <fullName evidence="6">Menaquinone biosynthetic enzyme MqnE</fullName>
    </alternativeName>
</protein>
<keyword evidence="4 6" id="KW-0408">Iron</keyword>
<feature type="binding site" evidence="6 7">
    <location>
        <position position="80"/>
    </location>
    <ligand>
        <name>[4Fe-4S] cluster</name>
        <dbReference type="ChEBI" id="CHEBI:49883"/>
        <note>4Fe-4S-S-AdoMet</note>
    </ligand>
</feature>
<dbReference type="NCBIfam" id="TIGR00423">
    <property type="entry name" value="CofH family radical SAM protein"/>
    <property type="match status" value="1"/>
</dbReference>
<dbReference type="SUPFAM" id="SSF102114">
    <property type="entry name" value="Radical SAM enzymes"/>
    <property type="match status" value="1"/>
</dbReference>
<evidence type="ECO:0000313" key="11">
    <source>
        <dbReference type="Proteomes" id="UP000198916"/>
    </source>
</evidence>
<dbReference type="InterPro" id="IPR013785">
    <property type="entry name" value="Aldolase_TIM"/>
</dbReference>
<keyword evidence="3 6" id="KW-0479">Metal-binding</keyword>
<keyword evidence="1 6" id="KW-0004">4Fe-4S</keyword>
<dbReference type="GO" id="GO:0102573">
    <property type="term" value="F:aminodeoxyfutalosine synthase activity"/>
    <property type="evidence" value="ECO:0007669"/>
    <property type="project" value="UniProtKB-EC"/>
</dbReference>
<dbReference type="InterPro" id="IPR034405">
    <property type="entry name" value="F420"/>
</dbReference>
<feature type="binding site" evidence="8">
    <location>
        <position position="193"/>
    </location>
    <ligand>
        <name>S-adenosyl-L-methionine</name>
        <dbReference type="ChEBI" id="CHEBI:59789"/>
    </ligand>
</feature>
<dbReference type="CDD" id="cd01335">
    <property type="entry name" value="Radical_SAM"/>
    <property type="match status" value="1"/>
</dbReference>
<keyword evidence="6" id="KW-0474">Menaquinone biosynthesis</keyword>
<organism evidence="10 11">
    <name type="scientific">Parapedobacter koreensis</name>
    <dbReference type="NCBI Taxonomy" id="332977"/>
    <lineage>
        <taxon>Bacteria</taxon>
        <taxon>Pseudomonadati</taxon>
        <taxon>Bacteroidota</taxon>
        <taxon>Sphingobacteriia</taxon>
        <taxon>Sphingobacteriales</taxon>
        <taxon>Sphingobacteriaceae</taxon>
        <taxon>Parapedobacter</taxon>
    </lineage>
</organism>
<dbReference type="RefSeq" id="WP_090604854.1">
    <property type="nucleotide sequence ID" value="NZ_FNZR01000003.1"/>
</dbReference>
<comment type="similarity">
    <text evidence="6">Belongs to the radical SAM superfamily. MqnE family.</text>
</comment>
<comment type="function">
    <text evidence="6">Radical SAM enzyme that catalyzes the addition of the adenosyl radical to the double bond of 3-[(1-carboxyvinyl)oxy]benzoate, leading to aminodeoxyfutalosine (AFL), a key intermediate in the formation of menaquinone (MK, vitamin K2) from chorismate.</text>
</comment>
<dbReference type="GO" id="GO:0044689">
    <property type="term" value="F:7,8-didemethyl-8-hydroxy-5-deazariboflavin synthase activity"/>
    <property type="evidence" value="ECO:0007669"/>
    <property type="project" value="TreeGrafter"/>
</dbReference>
<evidence type="ECO:0000256" key="6">
    <source>
        <dbReference type="HAMAP-Rule" id="MF_00993"/>
    </source>
</evidence>
<comment type="pathway">
    <text evidence="6">Quinol/quinone metabolism; menaquinone biosynthesis.</text>
</comment>
<proteinExistence type="inferred from homology"/>
<evidence type="ECO:0000256" key="2">
    <source>
        <dbReference type="ARBA" id="ARBA00022691"/>
    </source>
</evidence>
<evidence type="ECO:0000313" key="10">
    <source>
        <dbReference type="EMBL" id="SEL05395.1"/>
    </source>
</evidence>
<keyword evidence="6" id="KW-0808">Transferase</keyword>
<dbReference type="SFLD" id="SFLDG01389">
    <property type="entry name" value="menaquinone_synthsis_involved"/>
    <property type="match status" value="1"/>
</dbReference>